<dbReference type="Gene3D" id="3.10.350.10">
    <property type="entry name" value="LysM domain"/>
    <property type="match status" value="1"/>
</dbReference>
<accession>A0ABW3L7N5</accession>
<dbReference type="RefSeq" id="WP_144839028.1">
    <property type="nucleotide sequence ID" value="NZ_JBHTKI010000006.1"/>
</dbReference>
<dbReference type="Proteomes" id="UP001597109">
    <property type="component" value="Unassembled WGS sequence"/>
</dbReference>
<keyword evidence="4" id="KW-1185">Reference proteome</keyword>
<evidence type="ECO:0000259" key="2">
    <source>
        <dbReference type="PROSITE" id="PS51782"/>
    </source>
</evidence>
<gene>
    <name evidence="3" type="ORF">ACFQ1X_03550</name>
</gene>
<evidence type="ECO:0000313" key="3">
    <source>
        <dbReference type="EMBL" id="MFD1030495.1"/>
    </source>
</evidence>
<dbReference type="EMBL" id="JBHTKI010000006">
    <property type="protein sequence ID" value="MFD1030495.1"/>
    <property type="molecule type" value="Genomic_DNA"/>
</dbReference>
<dbReference type="Pfam" id="PF01476">
    <property type="entry name" value="LysM"/>
    <property type="match status" value="1"/>
</dbReference>
<evidence type="ECO:0000256" key="1">
    <source>
        <dbReference type="SAM" id="MobiDB-lite"/>
    </source>
</evidence>
<organism evidence="3 4">
    <name type="scientific">Metaplanococcus flavidus</name>
    <dbReference type="NCBI Taxonomy" id="569883"/>
    <lineage>
        <taxon>Bacteria</taxon>
        <taxon>Bacillati</taxon>
        <taxon>Bacillota</taxon>
        <taxon>Bacilli</taxon>
        <taxon>Bacillales</taxon>
        <taxon>Caryophanaceae</taxon>
        <taxon>Metaplanococcus</taxon>
    </lineage>
</organism>
<proteinExistence type="predicted"/>
<dbReference type="InterPro" id="IPR018392">
    <property type="entry name" value="LysM"/>
</dbReference>
<dbReference type="SMART" id="SM00257">
    <property type="entry name" value="LysM"/>
    <property type="match status" value="1"/>
</dbReference>
<name>A0ABW3L7N5_9BACL</name>
<reference evidence="4" key="1">
    <citation type="journal article" date="2019" name="Int. J. Syst. Evol. Microbiol.">
        <title>The Global Catalogue of Microorganisms (GCM) 10K type strain sequencing project: providing services to taxonomists for standard genome sequencing and annotation.</title>
        <authorList>
            <consortium name="The Broad Institute Genomics Platform"/>
            <consortium name="The Broad Institute Genome Sequencing Center for Infectious Disease"/>
            <person name="Wu L."/>
            <person name="Ma J."/>
        </authorList>
    </citation>
    <scope>NUCLEOTIDE SEQUENCE [LARGE SCALE GENOMIC DNA]</scope>
    <source>
        <strain evidence="4">CCUG 56756</strain>
    </source>
</reference>
<dbReference type="InterPro" id="IPR036779">
    <property type="entry name" value="LysM_dom_sf"/>
</dbReference>
<evidence type="ECO:0000313" key="4">
    <source>
        <dbReference type="Proteomes" id="UP001597109"/>
    </source>
</evidence>
<feature type="domain" description="LysM" evidence="2">
    <location>
        <begin position="265"/>
        <end position="311"/>
    </location>
</feature>
<sequence length="315" mass="34771">MSSMTKKQKEQALIVLAVIFLLAISAYAWFLVYTPAKESRIAAEQTFKSEREVLMALQEQLKAMPEDERVSTSELQQKVSVEPLTELIVLQLEQAELLSRSQVQTIGILEAPLQLLTPVEGIENVQKVQTTVSFETEDYAGITRFIEEIEAMKRILIIDSISFQSNGEVTTADGGDEVLQVTLSFSAFFRPDLIALSDTLPKVDTPPPANKVDPLPKNDGTDLGTVEEDDADTEVDVDVDVEIEEEEDVAAAQSNDHVAGAQMAAFHKVVSGDTLYNISERYYGDDSGIEPIRQANNMTDYLVKTGTTLKLPEKP</sequence>
<feature type="region of interest" description="Disordered" evidence="1">
    <location>
        <begin position="200"/>
        <end position="232"/>
    </location>
</feature>
<dbReference type="PROSITE" id="PS51782">
    <property type="entry name" value="LYSM"/>
    <property type="match status" value="1"/>
</dbReference>
<dbReference type="SUPFAM" id="SSF54106">
    <property type="entry name" value="LysM domain"/>
    <property type="match status" value="1"/>
</dbReference>
<comment type="caution">
    <text evidence="3">The sequence shown here is derived from an EMBL/GenBank/DDBJ whole genome shotgun (WGS) entry which is preliminary data.</text>
</comment>
<protein>
    <submittedName>
        <fullName evidence="3">LysM peptidoglycan-binding domain-containing protein</fullName>
    </submittedName>
</protein>
<dbReference type="CDD" id="cd00118">
    <property type="entry name" value="LysM"/>
    <property type="match status" value="1"/>
</dbReference>